<dbReference type="Proteomes" id="UP000723714">
    <property type="component" value="Unassembled WGS sequence"/>
</dbReference>
<dbReference type="InterPro" id="IPR022463">
    <property type="entry name" value="1-PFruKinase"/>
</dbReference>
<dbReference type="PIRSF" id="PIRSF000535">
    <property type="entry name" value="1PFK/6PFK/LacC"/>
    <property type="match status" value="1"/>
</dbReference>
<evidence type="ECO:0000259" key="7">
    <source>
        <dbReference type="Pfam" id="PF00294"/>
    </source>
</evidence>
<evidence type="ECO:0000313" key="9">
    <source>
        <dbReference type="Proteomes" id="UP000723714"/>
    </source>
</evidence>
<comment type="similarity">
    <text evidence="6">Belongs to the carbohydrate kinase PfkB family. LacC subfamily.</text>
</comment>
<evidence type="ECO:0000313" key="8">
    <source>
        <dbReference type="EMBL" id="MBU3874430.1"/>
    </source>
</evidence>
<protein>
    <recommendedName>
        <fullName evidence="6">Tagatose-6-phosphate kinase</fullName>
        <ecNumber evidence="6">2.7.1.144</ecNumber>
    </recommendedName>
</protein>
<keyword evidence="6" id="KW-0423">Lactose metabolism</keyword>
<comment type="catalytic activity">
    <reaction evidence="6">
        <text>D-tagatofuranose 6-phosphate + ATP = D-tagatofuranose 1,6-bisphosphate + ADP + H(+)</text>
        <dbReference type="Rhea" id="RHEA:12420"/>
        <dbReference type="ChEBI" id="CHEBI:15378"/>
        <dbReference type="ChEBI" id="CHEBI:30616"/>
        <dbReference type="ChEBI" id="CHEBI:58694"/>
        <dbReference type="ChEBI" id="CHEBI:58695"/>
        <dbReference type="ChEBI" id="CHEBI:456216"/>
        <dbReference type="EC" id="2.7.1.144"/>
    </reaction>
</comment>
<evidence type="ECO:0000256" key="4">
    <source>
        <dbReference type="ARBA" id="ARBA00022777"/>
    </source>
</evidence>
<keyword evidence="2 6" id="KW-0808">Transferase</keyword>
<dbReference type="CDD" id="cd01164">
    <property type="entry name" value="FruK_PfkB_like"/>
    <property type="match status" value="1"/>
</dbReference>
<sequence>MSKKIVTVTLNPCVDLTVTIEEFLYGGTNKVIKTQKDISGKGINTSIVLDHFDLENVVAGFSFTKDSSQFKGFLNRKNIETRLIQIPGELRTNVKIFDHSRKVMSEFNDKGENVDRKYQKALLDLMKALMTHTDILILSGSIPPGISQKIYKEIAETAGLYGVKVIVDATGELLVQAIKAKPFLIKPNEDELRLTFNLPTKTEEEIIKAANMIIKEGVKYVCVSRGSKGAVLISKDTVYSAKGLSVEIRGIQGAGDSMVAGICYAIHHGLSESEYLRYAVAAATGSLLHEGTELCEKAELLDLVNDVEITEKRNGGI</sequence>
<evidence type="ECO:0000256" key="3">
    <source>
        <dbReference type="ARBA" id="ARBA00022741"/>
    </source>
</evidence>
<keyword evidence="3 6" id="KW-0547">Nucleotide-binding</keyword>
<keyword evidence="4" id="KW-0418">Kinase</keyword>
<dbReference type="RefSeq" id="WP_216238611.1">
    <property type="nucleotide sequence ID" value="NZ_JABACJ020000001.1"/>
</dbReference>
<dbReference type="NCBIfam" id="TIGR03828">
    <property type="entry name" value="pfkB"/>
    <property type="match status" value="1"/>
</dbReference>
<comment type="similarity">
    <text evidence="1">Belongs to the carbohydrate kinase pfkB family.</text>
</comment>
<proteinExistence type="inferred from homology"/>
<feature type="domain" description="Carbohydrate kinase PfkB" evidence="7">
    <location>
        <begin position="10"/>
        <end position="296"/>
    </location>
</feature>
<keyword evidence="5 6" id="KW-0067">ATP-binding</keyword>
<dbReference type="Pfam" id="PF00294">
    <property type="entry name" value="PfkB"/>
    <property type="match status" value="1"/>
</dbReference>
<evidence type="ECO:0000256" key="6">
    <source>
        <dbReference type="PIRNR" id="PIRNR000535"/>
    </source>
</evidence>
<dbReference type="NCBIfam" id="TIGR03168">
    <property type="entry name" value="1-PFK"/>
    <property type="match status" value="1"/>
</dbReference>
<dbReference type="EMBL" id="JABACJ020000001">
    <property type="protein sequence ID" value="MBU3874430.1"/>
    <property type="molecule type" value="Genomic_DNA"/>
</dbReference>
<comment type="pathway">
    <text evidence="6">Carbohydrate metabolism; D-tagatose 6-phosphate degradation; D-glyceraldehyde 3-phosphate and glycerone phosphate from D-tagatose 6-phosphate: step 1/2.</text>
</comment>
<dbReference type="GO" id="GO:0008662">
    <property type="term" value="F:1-phosphofructokinase activity"/>
    <property type="evidence" value="ECO:0007669"/>
    <property type="project" value="UniProtKB-EC"/>
</dbReference>
<organism evidence="8 9">
    <name type="scientific">Faecalicatena faecalis</name>
    <dbReference type="NCBI Taxonomy" id="2726362"/>
    <lineage>
        <taxon>Bacteria</taxon>
        <taxon>Bacillati</taxon>
        <taxon>Bacillota</taxon>
        <taxon>Clostridia</taxon>
        <taxon>Lachnospirales</taxon>
        <taxon>Lachnospiraceae</taxon>
        <taxon>Faecalicatena</taxon>
    </lineage>
</organism>
<dbReference type="PANTHER" id="PTHR46566:SF2">
    <property type="entry name" value="ATP-DEPENDENT 6-PHOSPHOFRUCTOKINASE ISOZYME 2"/>
    <property type="match status" value="1"/>
</dbReference>
<evidence type="ECO:0000256" key="1">
    <source>
        <dbReference type="ARBA" id="ARBA00005380"/>
    </source>
</evidence>
<keyword evidence="9" id="KW-1185">Reference proteome</keyword>
<dbReference type="InterPro" id="IPR011611">
    <property type="entry name" value="PfkB_dom"/>
</dbReference>
<name>A0ABS6CYM8_9FIRM</name>
<dbReference type="PANTHER" id="PTHR46566">
    <property type="entry name" value="1-PHOSPHOFRUCTOKINASE-RELATED"/>
    <property type="match status" value="1"/>
</dbReference>
<reference evidence="8 9" key="1">
    <citation type="submission" date="2021-06" db="EMBL/GenBank/DDBJ databases">
        <title>Faecalicatena sp. nov. isolated from porcine feces.</title>
        <authorList>
            <person name="Oh B.S."/>
            <person name="Lee J.H."/>
        </authorList>
    </citation>
    <scope>NUCLEOTIDE SEQUENCE [LARGE SCALE GENOMIC DNA]</scope>
    <source>
        <strain evidence="8 9">AGMB00832</strain>
    </source>
</reference>
<accession>A0ABS6CYM8</accession>
<comment type="caution">
    <text evidence="8">The sequence shown here is derived from an EMBL/GenBank/DDBJ whole genome shotgun (WGS) entry which is preliminary data.</text>
</comment>
<dbReference type="EC" id="2.7.1.144" evidence="6"/>
<evidence type="ECO:0000256" key="2">
    <source>
        <dbReference type="ARBA" id="ARBA00022679"/>
    </source>
</evidence>
<dbReference type="InterPro" id="IPR017583">
    <property type="entry name" value="Tagatose/fructose_Pkinase"/>
</dbReference>
<gene>
    <name evidence="8" type="primary">pfkB</name>
    <name evidence="8" type="ORF">HGO97_001175</name>
</gene>
<evidence type="ECO:0000256" key="5">
    <source>
        <dbReference type="ARBA" id="ARBA00022840"/>
    </source>
</evidence>